<feature type="transmembrane region" description="Helical" evidence="1">
    <location>
        <begin position="20"/>
        <end position="41"/>
    </location>
</feature>
<dbReference type="STRING" id="504800.SAMN04488085_11222"/>
<evidence type="ECO:0000313" key="2">
    <source>
        <dbReference type="EMBL" id="SFL48947.1"/>
    </source>
</evidence>
<feature type="transmembrane region" description="Helical" evidence="1">
    <location>
        <begin position="98"/>
        <end position="115"/>
    </location>
</feature>
<gene>
    <name evidence="2" type="ORF">SAMN04488085_11222</name>
</gene>
<evidence type="ECO:0000313" key="3">
    <source>
        <dbReference type="Proteomes" id="UP000199152"/>
    </source>
</evidence>
<name>A0A1I4I4B9_9ACTN</name>
<organism evidence="2 3">
    <name type="scientific">Geodermatophilus ruber</name>
    <dbReference type="NCBI Taxonomy" id="504800"/>
    <lineage>
        <taxon>Bacteria</taxon>
        <taxon>Bacillati</taxon>
        <taxon>Actinomycetota</taxon>
        <taxon>Actinomycetes</taxon>
        <taxon>Geodermatophilales</taxon>
        <taxon>Geodermatophilaceae</taxon>
        <taxon>Geodermatophilus</taxon>
    </lineage>
</organism>
<dbReference type="InParanoid" id="A0A1I4I4B9"/>
<proteinExistence type="predicted"/>
<feature type="transmembrane region" description="Helical" evidence="1">
    <location>
        <begin position="127"/>
        <end position="146"/>
    </location>
</feature>
<keyword evidence="1" id="KW-0472">Membrane</keyword>
<keyword evidence="1" id="KW-0812">Transmembrane</keyword>
<feature type="transmembrane region" description="Helical" evidence="1">
    <location>
        <begin position="212"/>
        <end position="233"/>
    </location>
</feature>
<feature type="transmembrane region" description="Helical" evidence="1">
    <location>
        <begin position="353"/>
        <end position="374"/>
    </location>
</feature>
<feature type="transmembrane region" description="Helical" evidence="1">
    <location>
        <begin position="328"/>
        <end position="346"/>
    </location>
</feature>
<keyword evidence="3" id="KW-1185">Reference proteome</keyword>
<dbReference type="RefSeq" id="WP_091327309.1">
    <property type="nucleotide sequence ID" value="NZ_FOSW01000012.1"/>
</dbReference>
<dbReference type="Proteomes" id="UP000199152">
    <property type="component" value="Unassembled WGS sequence"/>
</dbReference>
<feature type="transmembrane region" description="Helical" evidence="1">
    <location>
        <begin position="169"/>
        <end position="200"/>
    </location>
</feature>
<feature type="transmembrane region" description="Helical" evidence="1">
    <location>
        <begin position="304"/>
        <end position="322"/>
    </location>
</feature>
<evidence type="ECO:0000256" key="1">
    <source>
        <dbReference type="SAM" id="Phobius"/>
    </source>
</evidence>
<reference evidence="2 3" key="1">
    <citation type="submission" date="2016-10" db="EMBL/GenBank/DDBJ databases">
        <authorList>
            <person name="de Groot N.N."/>
        </authorList>
    </citation>
    <scope>NUCLEOTIDE SEQUENCE [LARGE SCALE GENOMIC DNA]</scope>
    <source>
        <strain evidence="2 3">DSM 45317</strain>
    </source>
</reference>
<feature type="transmembrane region" description="Helical" evidence="1">
    <location>
        <begin position="279"/>
        <end position="297"/>
    </location>
</feature>
<accession>A0A1I4I4B9</accession>
<sequence>MAAASGLASAARALRRWADAAIAAGLYAVAAAVGLASVAAVNAQGLLSGEEVSVSLLDVVAVPGRFQPTVYATNFAGHVQFWLFSHLDPSFDLFYGRTWKALAMALVAPLVHATLRRRLGCGRGPAALGALAAVLLPGVGAVAWLATENGLEVVWGLAALLLATSQRRVWVLAPVAAGVAVSSYGAGLAWAGAVGALVAVRLVRSPSRVRHLRAVLAASAAGLAVVLVPLVWWEGGGRIVLGGGSVGSADPVAALRSLGGELFVRGESYYYFTDAPALGSPWLAGVLAVAVVAGTALRPRLWPWTLALVLTVVLYALSGGVLGVRRAVAIPVLVALALAVVVDVLARRRAPLARLLLVTAAGVAVLGPLGGQYLDIRDGWRTGRYALPRDFDFPIAEGATMAEEVTALTGRLNSGAATYREIAAEREGERSLAMAWLLAVRRGGDLTGLATPEQIGDLVAESPRCTADCRPVPGRP</sequence>
<evidence type="ECO:0008006" key="4">
    <source>
        <dbReference type="Google" id="ProtNLM"/>
    </source>
</evidence>
<dbReference type="EMBL" id="FOSW01000012">
    <property type="protein sequence ID" value="SFL48947.1"/>
    <property type="molecule type" value="Genomic_DNA"/>
</dbReference>
<keyword evidence="1" id="KW-1133">Transmembrane helix</keyword>
<dbReference type="OrthoDB" id="9833915at2"/>
<protein>
    <recommendedName>
        <fullName evidence="4">Dolichyl-phosphate-mannose-protein mannosyltransferase</fullName>
    </recommendedName>
</protein>
<dbReference type="AlphaFoldDB" id="A0A1I4I4B9"/>